<keyword evidence="3" id="KW-1185">Reference proteome</keyword>
<evidence type="ECO:0000313" key="2">
    <source>
        <dbReference type="EMBL" id="QFR03013.1"/>
    </source>
</evidence>
<accession>A0A5P8KJH2</accession>
<protein>
    <submittedName>
        <fullName evidence="2">Uncharacterized protein</fullName>
    </submittedName>
</protein>
<sequence length="151" mass="16361">MALLSGCSAEDLPLAAVTVDAEGATRVLVRPCDDDPYEDPTLSGRPGSHEDEPSDDETDTTVWTADGEWSGDEEFPLFSPPDFWEAEARGEQRLVSGHTYRFVLYGQTDDYANGAVSFTTGDLGRLESGQVWADDRAMSAAEFEELAEGAC</sequence>
<dbReference type="KEGG" id="sphv:F9278_35025"/>
<evidence type="ECO:0000313" key="3">
    <source>
        <dbReference type="Proteomes" id="UP000327294"/>
    </source>
</evidence>
<evidence type="ECO:0000256" key="1">
    <source>
        <dbReference type="SAM" id="MobiDB-lite"/>
    </source>
</evidence>
<reference evidence="2 3" key="1">
    <citation type="submission" date="2019-10" db="EMBL/GenBank/DDBJ databases">
        <title>Streptomyces sp. strain GY16 isolated from leaves of Broussonetia papyrifera.</title>
        <authorList>
            <person name="Mo P."/>
        </authorList>
    </citation>
    <scope>NUCLEOTIDE SEQUENCE [LARGE SCALE GENOMIC DNA]</scope>
    <source>
        <strain evidence="2 3">GY16</strain>
    </source>
</reference>
<dbReference type="Proteomes" id="UP000327294">
    <property type="component" value="Chromosome"/>
</dbReference>
<organism evidence="2 3">
    <name type="scientific">Streptomyces phaeolivaceus</name>
    <dbReference type="NCBI Taxonomy" id="2653200"/>
    <lineage>
        <taxon>Bacteria</taxon>
        <taxon>Bacillati</taxon>
        <taxon>Actinomycetota</taxon>
        <taxon>Actinomycetes</taxon>
        <taxon>Kitasatosporales</taxon>
        <taxon>Streptomycetaceae</taxon>
        <taxon>Streptomyces</taxon>
    </lineage>
</organism>
<dbReference type="AlphaFoldDB" id="A0A5P8KJH2"/>
<proteinExistence type="predicted"/>
<gene>
    <name evidence="2" type="ORF">F9278_35025</name>
</gene>
<feature type="region of interest" description="Disordered" evidence="1">
    <location>
        <begin position="28"/>
        <end position="80"/>
    </location>
</feature>
<name>A0A5P8KJH2_9ACTN</name>
<dbReference type="EMBL" id="CP045096">
    <property type="protein sequence ID" value="QFR03013.1"/>
    <property type="molecule type" value="Genomic_DNA"/>
</dbReference>